<comment type="caution">
    <text evidence="2">The sequence shown here is derived from an EMBL/GenBank/DDBJ whole genome shotgun (WGS) entry which is preliminary data.</text>
</comment>
<keyword evidence="1" id="KW-0812">Transmembrane</keyword>
<evidence type="ECO:0000256" key="1">
    <source>
        <dbReference type="SAM" id="Phobius"/>
    </source>
</evidence>
<proteinExistence type="predicted"/>
<evidence type="ECO:0000313" key="2">
    <source>
        <dbReference type="EMBL" id="RTZ81526.1"/>
    </source>
</evidence>
<dbReference type="InterPro" id="IPR032820">
    <property type="entry name" value="ATPase_put"/>
</dbReference>
<reference evidence="2 3" key="1">
    <citation type="submission" date="2018-06" db="EMBL/GenBank/DDBJ databases">
        <title>Combined omics and stable isotope probing to characterize newly discovered Mariana Back-Arc vent microbial communities.</title>
        <authorList>
            <person name="Trembath-Reichert E."/>
            <person name="Huber J.A."/>
        </authorList>
    </citation>
    <scope>NUCLEOTIDE SEQUENCE [LARGE SCALE GENOMIC DNA]</scope>
    <source>
        <strain evidence="2">MAG 63_1</strain>
    </source>
</reference>
<name>A0A432GE61_9DELT</name>
<keyword evidence="1" id="KW-0472">Membrane</keyword>
<feature type="transmembrane region" description="Helical" evidence="1">
    <location>
        <begin position="29"/>
        <end position="46"/>
    </location>
</feature>
<dbReference type="Pfam" id="PF09527">
    <property type="entry name" value="ATPase_gene1"/>
    <property type="match status" value="1"/>
</dbReference>
<sequence length="63" mass="7021">MYSSMGLELGLSVVVGFLIGSWLDDWLDTKPWLLLVFGVSGIVAGYRSIFRLVKKVQADSEQE</sequence>
<evidence type="ECO:0000313" key="3">
    <source>
        <dbReference type="Proteomes" id="UP000286801"/>
    </source>
</evidence>
<dbReference type="AlphaFoldDB" id="A0A432GE61"/>
<gene>
    <name evidence="2" type="ORF">DSY97_00920</name>
</gene>
<feature type="transmembrane region" description="Helical" evidence="1">
    <location>
        <begin position="7"/>
        <end position="23"/>
    </location>
</feature>
<feature type="non-terminal residue" evidence="2">
    <location>
        <position position="63"/>
    </location>
</feature>
<dbReference type="Proteomes" id="UP000286801">
    <property type="component" value="Unassembled WGS sequence"/>
</dbReference>
<keyword evidence="1" id="KW-1133">Transmembrane helix</keyword>
<accession>A0A432GE61</accession>
<protein>
    <submittedName>
        <fullName evidence="2">ATPase F0F1</fullName>
    </submittedName>
</protein>
<organism evidence="2 3">
    <name type="scientific">SAR324 cluster bacterium</name>
    <dbReference type="NCBI Taxonomy" id="2024889"/>
    <lineage>
        <taxon>Bacteria</taxon>
        <taxon>Deltaproteobacteria</taxon>
        <taxon>SAR324 cluster</taxon>
    </lineage>
</organism>
<dbReference type="EMBL" id="QNZL01000025">
    <property type="protein sequence ID" value="RTZ81526.1"/>
    <property type="molecule type" value="Genomic_DNA"/>
</dbReference>